<sequence>MEMEQKFIEKCNHDELDYVIKD</sequence>
<evidence type="ECO:0000313" key="1">
    <source>
        <dbReference type="EMBL" id="TKI87711.1"/>
    </source>
</evidence>
<dbReference type="Proteomes" id="UP000305524">
    <property type="component" value="Unassembled WGS sequence"/>
</dbReference>
<accession>A0A4U3AJR7</accession>
<evidence type="ECO:0000313" key="2">
    <source>
        <dbReference type="Proteomes" id="UP000305524"/>
    </source>
</evidence>
<reference evidence="1 2" key="1">
    <citation type="journal article" date="2019" name="Environ. Microbiol.">
        <title>An active ?-lactamase is a part of an orchestrated cell wall stress resistance network of Bacillus subtilis and related rhizosphere species.</title>
        <authorList>
            <person name="Bucher T."/>
            <person name="Keren-Paz A."/>
            <person name="Hausser J."/>
            <person name="Olender T."/>
            <person name="Cytryn E."/>
            <person name="Kolodkin-Gal I."/>
        </authorList>
    </citation>
    <scope>NUCLEOTIDE SEQUENCE [LARGE SCALE GENOMIC DNA]</scope>
    <source>
        <strain evidence="1 2">I186</strain>
    </source>
</reference>
<organism evidence="1 2">
    <name type="scientific">Bacillus mycoides</name>
    <dbReference type="NCBI Taxonomy" id="1405"/>
    <lineage>
        <taxon>Bacteria</taxon>
        <taxon>Bacillati</taxon>
        <taxon>Bacillota</taxon>
        <taxon>Bacilli</taxon>
        <taxon>Bacillales</taxon>
        <taxon>Bacillaceae</taxon>
        <taxon>Bacillus</taxon>
        <taxon>Bacillus cereus group</taxon>
    </lineage>
</organism>
<feature type="non-terminal residue" evidence="1">
    <location>
        <position position="22"/>
    </location>
</feature>
<name>A0A4U3AJR7_BACMY</name>
<comment type="caution">
    <text evidence="1">The sequence shown here is derived from an EMBL/GenBank/DDBJ whole genome shotgun (WGS) entry which is preliminary data.</text>
</comment>
<proteinExistence type="predicted"/>
<dbReference type="AlphaFoldDB" id="A0A4U3AJR7"/>
<dbReference type="EMBL" id="SZOD01000019">
    <property type="protein sequence ID" value="TKI87711.1"/>
    <property type="molecule type" value="Genomic_DNA"/>
</dbReference>
<gene>
    <name evidence="1" type="ORF">FC701_00785</name>
</gene>
<protein>
    <submittedName>
        <fullName evidence="1">RNA polymerase subunit sigma-24</fullName>
    </submittedName>
</protein>